<proteinExistence type="predicted"/>
<dbReference type="InterPro" id="IPR010230">
    <property type="entry name" value="FeS-cluster_ATPase_SufC"/>
</dbReference>
<dbReference type="CDD" id="cd03217">
    <property type="entry name" value="ABC_FeS_Assembly"/>
    <property type="match status" value="1"/>
</dbReference>
<evidence type="ECO:0000256" key="2">
    <source>
        <dbReference type="ARBA" id="ARBA00022840"/>
    </source>
</evidence>
<evidence type="ECO:0000256" key="1">
    <source>
        <dbReference type="ARBA" id="ARBA00022741"/>
    </source>
</evidence>
<dbReference type="Pfam" id="PF00005">
    <property type="entry name" value="ABC_tran"/>
    <property type="match status" value="1"/>
</dbReference>
<dbReference type="GeneID" id="14212137"/>
<dbReference type="EMBL" id="CP003378">
    <property type="protein sequence ID" value="AFZ70617.1"/>
    <property type="molecule type" value="Genomic_DNA"/>
</dbReference>
<dbReference type="HOGENOM" id="CLU_000604_48_1_2"/>
<dbReference type="NCBIfam" id="TIGR01978">
    <property type="entry name" value="sufC"/>
    <property type="match status" value="1"/>
</dbReference>
<evidence type="ECO:0000259" key="3">
    <source>
        <dbReference type="PROSITE" id="PS50893"/>
    </source>
</evidence>
<dbReference type="PROSITE" id="PS50893">
    <property type="entry name" value="ABC_TRANSPORTER_2"/>
    <property type="match status" value="1"/>
</dbReference>
<dbReference type="OrthoDB" id="18492at2157"/>
<evidence type="ECO:0000313" key="5">
    <source>
        <dbReference type="Proteomes" id="UP000010469"/>
    </source>
</evidence>
<dbReference type="GO" id="GO:0016887">
    <property type="term" value="F:ATP hydrolysis activity"/>
    <property type="evidence" value="ECO:0007669"/>
    <property type="project" value="InterPro"/>
</dbReference>
<dbReference type="STRING" id="1056495.Calag_0877"/>
<dbReference type="InterPro" id="IPR003439">
    <property type="entry name" value="ABC_transporter-like_ATP-bd"/>
</dbReference>
<dbReference type="eggNOG" id="arCOG04236">
    <property type="taxonomic scope" value="Archaea"/>
</dbReference>
<sequence length="249" mass="27671">MALETIDLTVNVGEKQILNNMNLKVEKGEALILMGPNGSGKTTLAFSLLGHPKYQINKGKILLDNNDITDLPTYQRALMGLGLAFQNPVEVPGLMLSMLINAISMKRNKSDFDISSIDPKLIIWARNKAKELGLVPSILEREVNVGFSGGEKKRSEMLQMLVMDPKYIIFDEPDSGLDVDGIRIIGELINSLRNSGKGILIITHHAEITKFVYPDKVIVISKGKIVDEGGEELIKKIEEYGYKDYEEVQ</sequence>
<protein>
    <submittedName>
        <fullName evidence="4">FeS assembly ATPase SufC</fullName>
    </submittedName>
</protein>
<keyword evidence="2" id="KW-0067">ATP-binding</keyword>
<dbReference type="InParanoid" id="L0ABX6"/>
<dbReference type="KEGG" id="clg:Calag_0877"/>
<dbReference type="InterPro" id="IPR027417">
    <property type="entry name" value="P-loop_NTPase"/>
</dbReference>
<keyword evidence="5" id="KW-1185">Reference proteome</keyword>
<dbReference type="GO" id="GO:0005524">
    <property type="term" value="F:ATP binding"/>
    <property type="evidence" value="ECO:0007669"/>
    <property type="project" value="UniProtKB-KW"/>
</dbReference>
<organism evidence="4 5">
    <name type="scientific">Caldisphaera lagunensis (strain DSM 15908 / JCM 11604 / ANMR 0165 / IC-154)</name>
    <dbReference type="NCBI Taxonomy" id="1056495"/>
    <lineage>
        <taxon>Archaea</taxon>
        <taxon>Thermoproteota</taxon>
        <taxon>Thermoprotei</taxon>
        <taxon>Acidilobales</taxon>
        <taxon>Caldisphaeraceae</taxon>
        <taxon>Caldisphaera</taxon>
    </lineage>
</organism>
<dbReference type="SMART" id="SM00382">
    <property type="entry name" value="AAA"/>
    <property type="match status" value="1"/>
</dbReference>
<dbReference type="InterPro" id="IPR003593">
    <property type="entry name" value="AAA+_ATPase"/>
</dbReference>
<gene>
    <name evidence="4" type="ordered locus">Calag_0877</name>
</gene>
<dbReference type="Proteomes" id="UP000010469">
    <property type="component" value="Chromosome"/>
</dbReference>
<dbReference type="PANTHER" id="PTHR43204">
    <property type="entry name" value="ABC TRANSPORTER I FAMILY MEMBER 6, CHLOROPLASTIC"/>
    <property type="match status" value="1"/>
</dbReference>
<dbReference type="SUPFAM" id="SSF52540">
    <property type="entry name" value="P-loop containing nucleoside triphosphate hydrolases"/>
    <property type="match status" value="1"/>
</dbReference>
<dbReference type="PANTHER" id="PTHR43204:SF1">
    <property type="entry name" value="ABC TRANSPORTER I FAMILY MEMBER 6, CHLOROPLASTIC"/>
    <property type="match status" value="1"/>
</dbReference>
<reference evidence="5" key="1">
    <citation type="submission" date="2012-03" db="EMBL/GenBank/DDBJ databases">
        <title>Complete genome of Caldisphaera lagunensis DSM 15908.</title>
        <authorList>
            <person name="Lucas S."/>
            <person name="Copeland A."/>
            <person name="Lapidus A."/>
            <person name="Glavina del Rio T."/>
            <person name="Dalin E."/>
            <person name="Tice H."/>
            <person name="Bruce D."/>
            <person name="Goodwin L."/>
            <person name="Pitluck S."/>
            <person name="Peters L."/>
            <person name="Mikhailova N."/>
            <person name="Teshima H."/>
            <person name="Kyrpides N."/>
            <person name="Mavromatis K."/>
            <person name="Ivanova N."/>
            <person name="Brettin T."/>
            <person name="Detter J.C."/>
            <person name="Han C."/>
            <person name="Larimer F."/>
            <person name="Land M."/>
            <person name="Hauser L."/>
            <person name="Markowitz V."/>
            <person name="Cheng J.-F."/>
            <person name="Hugenholtz P."/>
            <person name="Woyke T."/>
            <person name="Wu D."/>
            <person name="Spring S."/>
            <person name="Schroeder M."/>
            <person name="Brambilla E."/>
            <person name="Klenk H.-P."/>
            <person name="Eisen J.A."/>
        </authorList>
    </citation>
    <scope>NUCLEOTIDE SEQUENCE [LARGE SCALE GENOMIC DNA]</scope>
    <source>
        <strain evidence="5">DSM 15908 / JCM 11604 / IC-154</strain>
    </source>
</reference>
<evidence type="ECO:0000313" key="4">
    <source>
        <dbReference type="EMBL" id="AFZ70617.1"/>
    </source>
</evidence>
<dbReference type="AlphaFoldDB" id="L0ABX6"/>
<keyword evidence="1" id="KW-0547">Nucleotide-binding</keyword>
<feature type="domain" description="ABC transporter" evidence="3">
    <location>
        <begin position="3"/>
        <end position="247"/>
    </location>
</feature>
<dbReference type="RefSeq" id="WP_015232514.1">
    <property type="nucleotide sequence ID" value="NC_019791.1"/>
</dbReference>
<dbReference type="FunCoup" id="L0ABX6">
    <property type="interactions" value="1"/>
</dbReference>
<accession>L0ABX6</accession>
<name>L0ABX6_CALLD</name>
<dbReference type="Gene3D" id="3.40.50.300">
    <property type="entry name" value="P-loop containing nucleotide triphosphate hydrolases"/>
    <property type="match status" value="1"/>
</dbReference>